<evidence type="ECO:0000256" key="2">
    <source>
        <dbReference type="SAM" id="MobiDB-lite"/>
    </source>
</evidence>
<dbReference type="EMBL" id="CAUYUE010000004">
    <property type="protein sequence ID" value="CAK0764082.1"/>
    <property type="molecule type" value="Genomic_DNA"/>
</dbReference>
<reference evidence="3 4" key="1">
    <citation type="submission" date="2023-10" db="EMBL/GenBank/DDBJ databases">
        <authorList>
            <person name="Maclean D."/>
            <person name="Macfadyen A."/>
        </authorList>
    </citation>
    <scope>NUCLEOTIDE SEQUENCE [LARGE SCALE GENOMIC DNA]</scope>
</reference>
<organism evidence="3 4">
    <name type="scientific">Coccomyxa viridis</name>
    <dbReference type="NCBI Taxonomy" id="1274662"/>
    <lineage>
        <taxon>Eukaryota</taxon>
        <taxon>Viridiplantae</taxon>
        <taxon>Chlorophyta</taxon>
        <taxon>core chlorophytes</taxon>
        <taxon>Trebouxiophyceae</taxon>
        <taxon>Trebouxiophyceae incertae sedis</taxon>
        <taxon>Coccomyxaceae</taxon>
        <taxon>Coccomyxa</taxon>
    </lineage>
</organism>
<feature type="coiled-coil region" evidence="1">
    <location>
        <begin position="411"/>
        <end position="459"/>
    </location>
</feature>
<keyword evidence="1" id="KW-0175">Coiled coil</keyword>
<feature type="compositionally biased region" description="Basic and acidic residues" evidence="2">
    <location>
        <begin position="57"/>
        <end position="67"/>
    </location>
</feature>
<feature type="compositionally biased region" description="Basic and acidic residues" evidence="2">
    <location>
        <begin position="76"/>
        <end position="104"/>
    </location>
</feature>
<keyword evidence="4" id="KW-1185">Reference proteome</keyword>
<feature type="coiled-coil region" evidence="1">
    <location>
        <begin position="246"/>
        <end position="294"/>
    </location>
</feature>
<evidence type="ECO:0000313" key="4">
    <source>
        <dbReference type="Proteomes" id="UP001314263"/>
    </source>
</evidence>
<feature type="region of interest" description="Disordered" evidence="2">
    <location>
        <begin position="57"/>
        <end position="104"/>
    </location>
</feature>
<accession>A0AAV1HZK2</accession>
<gene>
    <name evidence="3" type="ORF">CVIRNUC_003122</name>
</gene>
<evidence type="ECO:0000313" key="3">
    <source>
        <dbReference type="EMBL" id="CAK0764082.1"/>
    </source>
</evidence>
<protein>
    <submittedName>
        <fullName evidence="3">Uncharacterized protein</fullName>
    </submittedName>
</protein>
<name>A0AAV1HZK2_9CHLO</name>
<proteinExistence type="predicted"/>
<dbReference type="AlphaFoldDB" id="A0AAV1HZK2"/>
<dbReference type="Proteomes" id="UP001314263">
    <property type="component" value="Unassembled WGS sequence"/>
</dbReference>
<sequence length="491" mass="54116">MQDMLRQQHALAEDHHQFQMSTMREKLELETSSRAAMERDMAQLLERMHSWRARMQEELDQERHAQSDVKSLLASSREEVKRLQASQRESREHTAANKAAQSDRDSLNCELLQKLQAAQAECPRLHAEIASFQAKYADLQHRTHHLAAEHKAAGEHVHIEALQTAQDDASELRNQCDRLTDRAERAESGMLNCCRRADAAERQLQRREAEAAHLAQKQTDTEAALSALQEQHTQASAAAAARQLVLQTQEHNLRAAQDQAAQSSAKALRVQEDLQEAERRLMVLAEDDRDLRDKVHALTEALSLATERLAAASIAEKSFASGELKMAKVLHAAAAEVDVQRDIAAKAEAEVRWQERDNFRLASSLADAQAELAESRNRMAEISEGHAAELAARANVAALQQTALANERATSAKLSAEVQNLKGTLALLEERVTNVAGGREHAEAELALANGALAACKRQVDTAWAENISLVEAVEQAMQSKGALGHAGPPD</sequence>
<feature type="coiled-coil region" evidence="1">
    <location>
        <begin position="162"/>
        <end position="217"/>
    </location>
</feature>
<comment type="caution">
    <text evidence="3">The sequence shown here is derived from an EMBL/GenBank/DDBJ whole genome shotgun (WGS) entry which is preliminary data.</text>
</comment>
<evidence type="ECO:0000256" key="1">
    <source>
        <dbReference type="SAM" id="Coils"/>
    </source>
</evidence>